<feature type="signal peptide" evidence="1">
    <location>
        <begin position="1"/>
        <end position="17"/>
    </location>
</feature>
<evidence type="ECO:0000313" key="3">
    <source>
        <dbReference type="MGI" id="MGI:1336166"/>
    </source>
</evidence>
<reference evidence="2" key="3">
    <citation type="journal article" date="2000" name="Genome Res.">
        <title>RIKEN integrated sequence analysis (RISA) system--384-format sequencing pipeline with 384 multicapillary sequencer.</title>
        <authorList>
            <person name="Shibata K."/>
            <person name="Itoh M."/>
            <person name="Aizawa K."/>
            <person name="Nagaoka S."/>
            <person name="Sasaki N."/>
            <person name="Carninci P."/>
            <person name="Konno H."/>
            <person name="Akiyama J."/>
            <person name="Nishi K."/>
            <person name="Kitsunai T."/>
            <person name="Tashiro H."/>
            <person name="Itoh M."/>
            <person name="Sumi N."/>
            <person name="Ishii Y."/>
            <person name="Nakamura S."/>
            <person name="Hazama M."/>
            <person name="Nishine T."/>
            <person name="Harada A."/>
            <person name="Yamamoto R."/>
            <person name="Matsumoto H."/>
            <person name="Sakaguchi S."/>
            <person name="Ikegami T."/>
            <person name="Kashiwagi K."/>
            <person name="Fujiwake S."/>
            <person name="Inoue K."/>
            <person name="Togawa Y."/>
            <person name="Izawa M."/>
            <person name="Ohara E."/>
            <person name="Watahiki M."/>
            <person name="Yoneda Y."/>
            <person name="Ishikawa T."/>
            <person name="Ozawa K."/>
            <person name="Tanaka T."/>
            <person name="Matsuura S."/>
            <person name="Kawai J."/>
            <person name="Okazaki Y."/>
            <person name="Muramatsu M."/>
            <person name="Inoue Y."/>
            <person name="Kira A."/>
            <person name="Hayashizaki Y."/>
        </authorList>
    </citation>
    <scope>NUCLEOTIDE SEQUENCE</scope>
    <source>
        <strain evidence="2">C57BL/6J</strain>
        <tissue evidence="2">Head</tissue>
    </source>
</reference>
<reference evidence="2" key="4">
    <citation type="journal article" date="2001" name="Nature">
        <title>Functional annotation of a full-length mouse cDNA collection.</title>
        <authorList>
            <consortium name="The RIKEN Genome Exploration Research Group Phase II Team and the FANTOM Consortium"/>
        </authorList>
    </citation>
    <scope>NUCLEOTIDE SEQUENCE</scope>
    <source>
        <strain evidence="2">C57BL/6J</strain>
        <tissue evidence="2">Head</tissue>
    </source>
</reference>
<reference evidence="2" key="7">
    <citation type="journal article" date="2005" name="Science">
        <title>The Transcriptional Landscape of the Mammalian Genome.</title>
        <authorList>
            <consortium name="The FANTOM Consortium"/>
            <consortium name="Riken Genome Exploration Research Group and Genome Science Group (Genome Network Project Core Group)"/>
        </authorList>
    </citation>
    <scope>NUCLEOTIDE SEQUENCE</scope>
    <source>
        <strain evidence="2">C57BL/6J</strain>
        <tissue evidence="2">Head</tissue>
    </source>
</reference>
<gene>
    <name evidence="3" type="primary">Cflar</name>
</gene>
<evidence type="ECO:0000256" key="1">
    <source>
        <dbReference type="SAM" id="SignalP"/>
    </source>
</evidence>
<feature type="chain" id="PRO_5004229610" evidence="1">
    <location>
        <begin position="18"/>
        <end position="60"/>
    </location>
</feature>
<dbReference type="AlphaFoldDB" id="Q3TTS9"/>
<proteinExistence type="evidence at transcript level"/>
<evidence type="ECO:0000313" key="2">
    <source>
        <dbReference type="EMBL" id="BAE36245.1"/>
    </source>
</evidence>
<reference evidence="2" key="8">
    <citation type="journal article" date="2005" name="Science">
        <title>Antisense Transcription in the Mammalian Transcriptome.</title>
        <authorList>
            <consortium name="RIKEN Genome Exploration Research Group and Genome Science Group (Genome Network Project Core Group) and the FANTOM Consortium"/>
        </authorList>
    </citation>
    <scope>NUCLEOTIDE SEQUENCE</scope>
    <source>
        <strain evidence="2">C57BL/6J</strain>
        <tissue evidence="2">Head</tissue>
    </source>
</reference>
<accession>Q3TTS9</accession>
<protein>
    <submittedName>
        <fullName evidence="2">Uncharacterized protein</fullName>
    </submittedName>
</protein>
<sequence>MAAILIFSEPFSLLTLAILPPQEYSGDVLIAGRERSHLIPEPVGLAGRVTWLAAWASSAG</sequence>
<organism evidence="2">
    <name type="scientific">Mus musculus</name>
    <name type="common">Mouse</name>
    <dbReference type="NCBI Taxonomy" id="10090"/>
    <lineage>
        <taxon>Eukaryota</taxon>
        <taxon>Metazoa</taxon>
        <taxon>Chordata</taxon>
        <taxon>Craniata</taxon>
        <taxon>Vertebrata</taxon>
        <taxon>Euteleostomi</taxon>
        <taxon>Mammalia</taxon>
        <taxon>Eutheria</taxon>
        <taxon>Euarchontoglires</taxon>
        <taxon>Glires</taxon>
        <taxon>Rodentia</taxon>
        <taxon>Myomorpha</taxon>
        <taxon>Muroidea</taxon>
        <taxon>Muridae</taxon>
        <taxon>Murinae</taxon>
        <taxon>Mus</taxon>
        <taxon>Mus</taxon>
    </lineage>
</organism>
<dbReference type="OrthoDB" id="10424201at2759"/>
<dbReference type="EMBL" id="AK161220">
    <property type="protein sequence ID" value="BAE36245.1"/>
    <property type="molecule type" value="mRNA"/>
</dbReference>
<keyword evidence="1" id="KW-0732">Signal</keyword>
<reference evidence="2" key="1">
    <citation type="journal article" date="1999" name="Methods Enzymol.">
        <title>High-efficiency full-length cDNA cloning.</title>
        <authorList>
            <person name="Carninci P."/>
            <person name="Hayashizaki Y."/>
        </authorList>
    </citation>
    <scope>NUCLEOTIDE SEQUENCE</scope>
    <source>
        <strain evidence="2">C57BL/6J</strain>
        <tissue evidence="2">Head</tissue>
    </source>
</reference>
<dbReference type="AGR" id="MGI:1336166"/>
<reference evidence="2" key="5">
    <citation type="journal article" date="2002" name="Nature">
        <title>Analysis of the mouse transcriptome based on functional annotation of 60,770 full-length cDNAs.</title>
        <authorList>
            <consortium name="The FANTOM Consortium and the RIKEN Genome Exploration Research Group Phase I and II Team"/>
        </authorList>
    </citation>
    <scope>NUCLEOTIDE SEQUENCE</scope>
    <source>
        <strain evidence="2">C57BL/6J</strain>
        <tissue evidence="2">Head</tissue>
    </source>
</reference>
<reference evidence="2" key="6">
    <citation type="submission" date="2004-04" db="EMBL/GenBank/DDBJ databases">
        <authorList>
            <person name="Arakawa T."/>
            <person name="Carninci P."/>
            <person name="Fukuda S."/>
            <person name="Hashizume W."/>
            <person name="Hayashida K."/>
            <person name="Hori F."/>
            <person name="Iida J."/>
            <person name="Imamura K."/>
            <person name="Imotani K."/>
            <person name="Itoh M."/>
            <person name="Kanagawa S."/>
            <person name="Kawai J."/>
            <person name="Kojima M."/>
            <person name="Konno H."/>
            <person name="Murata M."/>
            <person name="Nakamura M."/>
            <person name="Ninomiya N."/>
            <person name="Nishiyori H."/>
            <person name="Nomura K."/>
            <person name="Ohno M."/>
            <person name="Sakazume N."/>
            <person name="Sano H."/>
            <person name="Sasaki D."/>
            <person name="Shibata K."/>
            <person name="Shiraki T."/>
            <person name="Tagami M."/>
            <person name="Tagami Y."/>
            <person name="Waki K."/>
            <person name="Watahiki A."/>
            <person name="Muramatsu M."/>
            <person name="Hayashizaki Y."/>
        </authorList>
    </citation>
    <scope>NUCLEOTIDE SEQUENCE</scope>
    <source>
        <strain evidence="2">C57BL/6J</strain>
        <tissue evidence="2">Head</tissue>
    </source>
</reference>
<name>Q3TTS9_MOUSE</name>
<reference evidence="2" key="2">
    <citation type="journal article" date="2000" name="Genome Res.">
        <title>Normalization and subtraction of cap-trapper-selected cDNAs to prepare full-length cDNA libraries for rapid discovery of new genes.</title>
        <authorList>
            <person name="Carninci P."/>
            <person name="Shibata Y."/>
            <person name="Hayatsu N."/>
            <person name="Sugahara Y."/>
            <person name="Shibata K."/>
            <person name="Itoh M."/>
            <person name="Konno H."/>
            <person name="Okazaki Y."/>
            <person name="Muramatsu M."/>
            <person name="Hayashizaki Y."/>
        </authorList>
    </citation>
    <scope>NUCLEOTIDE SEQUENCE</scope>
    <source>
        <strain evidence="2">C57BL/6J</strain>
        <tissue evidence="2">Head</tissue>
    </source>
</reference>
<dbReference type="MGI" id="MGI:1336166">
    <property type="gene designation" value="Cflar"/>
</dbReference>